<keyword evidence="1" id="KW-0521">NADP</keyword>
<keyword evidence="5" id="KW-1185">Reference proteome</keyword>
<dbReference type="SMART" id="SM00829">
    <property type="entry name" value="PKS_ER"/>
    <property type="match status" value="1"/>
</dbReference>
<dbReference type="InterPro" id="IPR011032">
    <property type="entry name" value="GroES-like_sf"/>
</dbReference>
<dbReference type="EMBL" id="JAVDYJ010000001">
    <property type="protein sequence ID" value="MDR7347378.1"/>
    <property type="molecule type" value="Genomic_DNA"/>
</dbReference>
<dbReference type="PANTHER" id="PTHR48106:SF13">
    <property type="entry name" value="QUINONE OXIDOREDUCTASE-RELATED"/>
    <property type="match status" value="1"/>
</dbReference>
<dbReference type="SUPFAM" id="SSF50129">
    <property type="entry name" value="GroES-like"/>
    <property type="match status" value="1"/>
</dbReference>
<evidence type="ECO:0000256" key="2">
    <source>
        <dbReference type="ARBA" id="ARBA00023002"/>
    </source>
</evidence>
<evidence type="ECO:0000259" key="3">
    <source>
        <dbReference type="SMART" id="SM00829"/>
    </source>
</evidence>
<name>A0ABU2B1A2_9MICC</name>
<evidence type="ECO:0000313" key="5">
    <source>
        <dbReference type="Proteomes" id="UP001183794"/>
    </source>
</evidence>
<dbReference type="GO" id="GO:0003960">
    <property type="term" value="F:quinone reductase (NADPH) activity"/>
    <property type="evidence" value="ECO:0007669"/>
    <property type="project" value="UniProtKB-EC"/>
</dbReference>
<feature type="domain" description="Enoyl reductase (ER)" evidence="3">
    <location>
        <begin position="21"/>
        <end position="329"/>
    </location>
</feature>
<dbReference type="InterPro" id="IPR036291">
    <property type="entry name" value="NAD(P)-bd_dom_sf"/>
</dbReference>
<reference evidence="4 5" key="1">
    <citation type="submission" date="2023-07" db="EMBL/GenBank/DDBJ databases">
        <title>Sequencing the genomes of 1000 actinobacteria strains.</title>
        <authorList>
            <person name="Klenk H.-P."/>
        </authorList>
    </citation>
    <scope>NUCLEOTIDE SEQUENCE [LARGE SCALE GENOMIC DNA]</scope>
    <source>
        <strain evidence="4 5">DSM 22966</strain>
    </source>
</reference>
<dbReference type="Proteomes" id="UP001183794">
    <property type="component" value="Unassembled WGS sequence"/>
</dbReference>
<dbReference type="EC" id="1.6.5.5" evidence="4"/>
<comment type="caution">
    <text evidence="4">The sequence shown here is derived from an EMBL/GenBank/DDBJ whole genome shotgun (WGS) entry which is preliminary data.</text>
</comment>
<dbReference type="SUPFAM" id="SSF51735">
    <property type="entry name" value="NAD(P)-binding Rossmann-fold domains"/>
    <property type="match status" value="1"/>
</dbReference>
<dbReference type="CDD" id="cd05286">
    <property type="entry name" value="QOR2"/>
    <property type="match status" value="1"/>
</dbReference>
<dbReference type="Gene3D" id="3.40.50.720">
    <property type="entry name" value="NAD(P)-binding Rossmann-like Domain"/>
    <property type="match status" value="1"/>
</dbReference>
<organism evidence="4 5">
    <name type="scientific">Enteractinococcus fodinae</name>
    <dbReference type="NCBI Taxonomy" id="684663"/>
    <lineage>
        <taxon>Bacteria</taxon>
        <taxon>Bacillati</taxon>
        <taxon>Actinomycetota</taxon>
        <taxon>Actinomycetes</taxon>
        <taxon>Micrococcales</taxon>
        <taxon>Micrococcaceae</taxon>
    </lineage>
</organism>
<dbReference type="RefSeq" id="WP_310173483.1">
    <property type="nucleotide sequence ID" value="NZ_BAABHE010000001.1"/>
</dbReference>
<keyword evidence="2 4" id="KW-0560">Oxidoreductase</keyword>
<dbReference type="InterPro" id="IPR013154">
    <property type="entry name" value="ADH-like_N"/>
</dbReference>
<evidence type="ECO:0000313" key="4">
    <source>
        <dbReference type="EMBL" id="MDR7347378.1"/>
    </source>
</evidence>
<dbReference type="Gene3D" id="3.90.180.10">
    <property type="entry name" value="Medium-chain alcohol dehydrogenases, catalytic domain"/>
    <property type="match status" value="1"/>
</dbReference>
<gene>
    <name evidence="4" type="ORF">J2S62_001635</name>
</gene>
<dbReference type="InterPro" id="IPR047618">
    <property type="entry name" value="QOR-like"/>
</dbReference>
<dbReference type="Pfam" id="PF08240">
    <property type="entry name" value="ADH_N"/>
    <property type="match status" value="1"/>
</dbReference>
<evidence type="ECO:0000256" key="1">
    <source>
        <dbReference type="ARBA" id="ARBA00022857"/>
    </source>
</evidence>
<dbReference type="Pfam" id="PF00107">
    <property type="entry name" value="ADH_zinc_N"/>
    <property type="match status" value="1"/>
</dbReference>
<proteinExistence type="predicted"/>
<protein>
    <submittedName>
        <fullName evidence="4">NADPH2:quinone reductase</fullName>
        <ecNumber evidence="4">1.6.5.5</ecNumber>
    </submittedName>
</protein>
<dbReference type="PANTHER" id="PTHR48106">
    <property type="entry name" value="QUINONE OXIDOREDUCTASE PIG3-RELATED"/>
    <property type="match status" value="1"/>
</dbReference>
<sequence length="331" mass="34897">MTQIPSEIPETMRAAVVLEAGGPENFAWREVPVPTPAPNQVLVETAATGLNFIETYQRSGLYKVEYPFVPGSEASGTVVAVGDDVDNVAVGDRVATASGTATYAEFFVAPADKLLPVPDSIDLVEAAAIPLQGMTAHYLCRSTFEVTAGDEVFLTAGAGGVGQLLTQMCKHLGAKVYTAVSTDKKREIALAAGADGVFNYEDFGQRLKEVTGGRGVDVAYDGVGADTFDTSLESVRPRGMIVLFGAASGPVPPFDLQRLNAAGSLFATRPGLAYYTLTADEVAWRAGEIFGWLAEGALKLSVDQRFDLADAAEAHRTLESRATTGKTVLIP</sequence>
<dbReference type="InterPro" id="IPR020843">
    <property type="entry name" value="ER"/>
</dbReference>
<accession>A0ABU2B1A2</accession>
<dbReference type="InterPro" id="IPR013149">
    <property type="entry name" value="ADH-like_C"/>
</dbReference>